<dbReference type="InterPro" id="IPR002347">
    <property type="entry name" value="SDR_fam"/>
</dbReference>
<protein>
    <submittedName>
        <fullName evidence="5">Nad-binding protein</fullName>
    </submittedName>
</protein>
<keyword evidence="6" id="KW-1185">Reference proteome</keyword>
<evidence type="ECO:0000256" key="1">
    <source>
        <dbReference type="ARBA" id="ARBA00006484"/>
    </source>
</evidence>
<dbReference type="SUPFAM" id="SSF51735">
    <property type="entry name" value="NAD(P)-binding Rossmann-fold domains"/>
    <property type="match status" value="1"/>
</dbReference>
<dbReference type="PANTHER" id="PTHR43639:SF1">
    <property type="entry name" value="SHORT-CHAIN DEHYDROGENASE_REDUCTASE FAMILY PROTEIN"/>
    <property type="match status" value="1"/>
</dbReference>
<dbReference type="Proteomes" id="UP000192927">
    <property type="component" value="Unassembled WGS sequence"/>
</dbReference>
<evidence type="ECO:0000256" key="3">
    <source>
        <dbReference type="ARBA" id="ARBA00023002"/>
    </source>
</evidence>
<evidence type="ECO:0000256" key="2">
    <source>
        <dbReference type="ARBA" id="ARBA00022857"/>
    </source>
</evidence>
<evidence type="ECO:0000313" key="5">
    <source>
        <dbReference type="EMBL" id="SLM35036.1"/>
    </source>
</evidence>
<dbReference type="PANTHER" id="PTHR43639">
    <property type="entry name" value="OXIDOREDUCTASE, SHORT-CHAIN DEHYDROGENASE/REDUCTASE FAMILY (AFU_ORTHOLOGUE AFUA_5G02870)"/>
    <property type="match status" value="1"/>
</dbReference>
<dbReference type="PROSITE" id="PS00061">
    <property type="entry name" value="ADH_SHORT"/>
    <property type="match status" value="1"/>
</dbReference>
<name>A0A1W5CW33_9LECA</name>
<dbReference type="PRINTS" id="PR00081">
    <property type="entry name" value="GDHRDH"/>
</dbReference>
<keyword evidence="3" id="KW-0560">Oxidoreductase</keyword>
<organism evidence="5 6">
    <name type="scientific">Lasallia pustulata</name>
    <dbReference type="NCBI Taxonomy" id="136370"/>
    <lineage>
        <taxon>Eukaryota</taxon>
        <taxon>Fungi</taxon>
        <taxon>Dikarya</taxon>
        <taxon>Ascomycota</taxon>
        <taxon>Pezizomycotina</taxon>
        <taxon>Lecanoromycetes</taxon>
        <taxon>OSLEUM clade</taxon>
        <taxon>Umbilicariomycetidae</taxon>
        <taxon>Umbilicariales</taxon>
        <taxon>Umbilicariaceae</taxon>
        <taxon>Lasallia</taxon>
    </lineage>
</organism>
<evidence type="ECO:0000313" key="6">
    <source>
        <dbReference type="Proteomes" id="UP000192927"/>
    </source>
</evidence>
<dbReference type="InterPro" id="IPR020904">
    <property type="entry name" value="Sc_DH/Rdtase_CS"/>
</dbReference>
<dbReference type="GO" id="GO:0016491">
    <property type="term" value="F:oxidoreductase activity"/>
    <property type="evidence" value="ECO:0007669"/>
    <property type="project" value="UniProtKB-KW"/>
</dbReference>
<feature type="domain" description="Ketoreductase" evidence="4">
    <location>
        <begin position="21"/>
        <end position="200"/>
    </location>
</feature>
<dbReference type="EMBL" id="FWEW01000486">
    <property type="protein sequence ID" value="SLM35036.1"/>
    <property type="molecule type" value="Genomic_DNA"/>
</dbReference>
<reference evidence="6" key="1">
    <citation type="submission" date="2017-03" db="EMBL/GenBank/DDBJ databases">
        <authorList>
            <person name="Sharma R."/>
            <person name="Thines M."/>
        </authorList>
    </citation>
    <scope>NUCLEOTIDE SEQUENCE [LARGE SCALE GENOMIC DNA]</scope>
</reference>
<comment type="similarity">
    <text evidence="1">Belongs to the short-chain dehydrogenases/reductases (SDR) family.</text>
</comment>
<dbReference type="FunFam" id="3.40.50.720:FF:000084">
    <property type="entry name" value="Short-chain dehydrogenase reductase"/>
    <property type="match status" value="1"/>
</dbReference>
<keyword evidence="2" id="KW-0521">NADP</keyword>
<dbReference type="InterPro" id="IPR057326">
    <property type="entry name" value="KR_dom"/>
</dbReference>
<dbReference type="Gene3D" id="3.40.50.720">
    <property type="entry name" value="NAD(P)-binding Rossmann-like Domain"/>
    <property type="match status" value="1"/>
</dbReference>
<dbReference type="SMART" id="SM00822">
    <property type="entry name" value="PKS_KR"/>
    <property type="match status" value="1"/>
</dbReference>
<dbReference type="InterPro" id="IPR036291">
    <property type="entry name" value="NAD(P)-bd_dom_sf"/>
</dbReference>
<dbReference type="AlphaFoldDB" id="A0A1W5CW33"/>
<proteinExistence type="inferred from homology"/>
<evidence type="ECO:0000259" key="4">
    <source>
        <dbReference type="SMART" id="SM00822"/>
    </source>
</evidence>
<accession>A0A1W5CW33</accession>
<dbReference type="Pfam" id="PF13561">
    <property type="entry name" value="adh_short_C2"/>
    <property type="match status" value="1"/>
</dbReference>
<dbReference type="PRINTS" id="PR00080">
    <property type="entry name" value="SDRFAMILY"/>
</dbReference>
<sequence>MGSLQTTTPTAHVSTARLDGKVALVTGAGRGIGRGVAIELGARGASVVVNYAKSTEAAEEVVAEIEKVGSKAIAVQADVSDVEQITKLFDAAIAHFGKLDIVVSNSGTESFVKIEDVTPAQYDHVFGLNARAQFFVGQHAYKYLEHGGRVVLMSSIAAGIIGVQDHALYAGSKSAVEGFTRCFATDFGRKGITVNAIAPGGVKSDMFTHAAWRYIPGADSTWPAEKIEKAMADHNPLRRCALPVDVARVVGFLASQDGEWVNGKFGLHLSSSA</sequence>